<feature type="compositionally biased region" description="Basic and acidic residues" evidence="8">
    <location>
        <begin position="776"/>
        <end position="796"/>
    </location>
</feature>
<feature type="transmembrane region" description="Helical" evidence="9">
    <location>
        <begin position="383"/>
        <end position="403"/>
    </location>
</feature>
<evidence type="ECO:0000256" key="9">
    <source>
        <dbReference type="SAM" id="Phobius"/>
    </source>
</evidence>
<feature type="transmembrane region" description="Helical" evidence="9">
    <location>
        <begin position="349"/>
        <end position="371"/>
    </location>
</feature>
<keyword evidence="4" id="KW-0029">Amino-acid transport</keyword>
<evidence type="ECO:0000256" key="2">
    <source>
        <dbReference type="ARBA" id="ARBA00022448"/>
    </source>
</evidence>
<keyword evidence="3 9" id="KW-0812">Transmembrane</keyword>
<dbReference type="GO" id="GO:0015179">
    <property type="term" value="F:L-amino acid transmembrane transporter activity"/>
    <property type="evidence" value="ECO:0007669"/>
    <property type="project" value="TreeGrafter"/>
</dbReference>
<dbReference type="PANTHER" id="PTHR22950:SF646">
    <property type="entry name" value="SODIUM-COUPLED NEUTRAL AMINO ACID TRANSPORTER 10-RELATED"/>
    <property type="match status" value="1"/>
</dbReference>
<feature type="compositionally biased region" description="Polar residues" evidence="8">
    <location>
        <begin position="747"/>
        <end position="761"/>
    </location>
</feature>
<dbReference type="InterPro" id="IPR013057">
    <property type="entry name" value="AA_transpt_TM"/>
</dbReference>
<feature type="region of interest" description="Disordered" evidence="8">
    <location>
        <begin position="818"/>
        <end position="846"/>
    </location>
</feature>
<keyword evidence="6 9" id="KW-0472">Membrane</keyword>
<accession>A0A0B7AQZ8</accession>
<feature type="transmembrane region" description="Helical" evidence="9">
    <location>
        <begin position="122"/>
        <end position="141"/>
    </location>
</feature>
<evidence type="ECO:0000256" key="1">
    <source>
        <dbReference type="ARBA" id="ARBA00004141"/>
    </source>
</evidence>
<feature type="transmembrane region" description="Helical" evidence="9">
    <location>
        <begin position="194"/>
        <end position="214"/>
    </location>
</feature>
<keyword evidence="7" id="KW-0175">Coiled coil</keyword>
<feature type="region of interest" description="Disordered" evidence="8">
    <location>
        <begin position="690"/>
        <end position="719"/>
    </location>
</feature>
<feature type="region of interest" description="Disordered" evidence="8">
    <location>
        <begin position="585"/>
        <end position="606"/>
    </location>
</feature>
<organism evidence="11">
    <name type="scientific">Arion vulgaris</name>
    <dbReference type="NCBI Taxonomy" id="1028688"/>
    <lineage>
        <taxon>Eukaryota</taxon>
        <taxon>Metazoa</taxon>
        <taxon>Spiralia</taxon>
        <taxon>Lophotrochozoa</taxon>
        <taxon>Mollusca</taxon>
        <taxon>Gastropoda</taxon>
        <taxon>Heterobranchia</taxon>
        <taxon>Euthyneura</taxon>
        <taxon>Panpulmonata</taxon>
        <taxon>Eupulmonata</taxon>
        <taxon>Stylommatophora</taxon>
        <taxon>Helicina</taxon>
        <taxon>Arionoidea</taxon>
        <taxon>Arionidae</taxon>
        <taxon>Arion</taxon>
    </lineage>
</organism>
<evidence type="ECO:0000256" key="5">
    <source>
        <dbReference type="ARBA" id="ARBA00022989"/>
    </source>
</evidence>
<evidence type="ECO:0000256" key="4">
    <source>
        <dbReference type="ARBA" id="ARBA00022970"/>
    </source>
</evidence>
<dbReference type="AlphaFoldDB" id="A0A0B7AQZ8"/>
<protein>
    <recommendedName>
        <fullName evidence="10">Amino acid transporter transmembrane domain-containing protein</fullName>
    </recommendedName>
</protein>
<evidence type="ECO:0000256" key="8">
    <source>
        <dbReference type="SAM" id="MobiDB-lite"/>
    </source>
</evidence>
<feature type="transmembrane region" description="Helical" evidence="9">
    <location>
        <begin position="81"/>
        <end position="102"/>
    </location>
</feature>
<gene>
    <name evidence="11" type="primary">ORF136359</name>
</gene>
<feature type="compositionally biased region" description="Basic and acidic residues" evidence="8">
    <location>
        <begin position="690"/>
        <end position="703"/>
    </location>
</feature>
<feature type="coiled-coil region" evidence="7">
    <location>
        <begin position="528"/>
        <end position="555"/>
    </location>
</feature>
<evidence type="ECO:0000256" key="3">
    <source>
        <dbReference type="ARBA" id="ARBA00022692"/>
    </source>
</evidence>
<feature type="transmembrane region" description="Helical" evidence="9">
    <location>
        <begin position="269"/>
        <end position="298"/>
    </location>
</feature>
<dbReference type="GO" id="GO:0016020">
    <property type="term" value="C:membrane"/>
    <property type="evidence" value="ECO:0007669"/>
    <property type="project" value="UniProtKB-SubCell"/>
</dbReference>
<feature type="compositionally biased region" description="Basic and acidic residues" evidence="8">
    <location>
        <begin position="829"/>
        <end position="844"/>
    </location>
</feature>
<dbReference type="EMBL" id="HACG01036443">
    <property type="protein sequence ID" value="CEK83308.1"/>
    <property type="molecule type" value="Transcribed_RNA"/>
</dbReference>
<dbReference type="Pfam" id="PF01490">
    <property type="entry name" value="Aa_trans"/>
    <property type="match status" value="1"/>
</dbReference>
<proteinExistence type="predicted"/>
<evidence type="ECO:0000256" key="7">
    <source>
        <dbReference type="SAM" id="Coils"/>
    </source>
</evidence>
<feature type="domain" description="Amino acid transporter transmembrane" evidence="10">
    <location>
        <begin position="7"/>
        <end position="402"/>
    </location>
</feature>
<feature type="transmembrane region" description="Helical" evidence="9">
    <location>
        <begin position="33"/>
        <end position="60"/>
    </location>
</feature>
<dbReference type="PANTHER" id="PTHR22950">
    <property type="entry name" value="AMINO ACID TRANSPORTER"/>
    <property type="match status" value="1"/>
</dbReference>
<keyword evidence="2" id="KW-0813">Transport</keyword>
<feature type="region of interest" description="Disordered" evidence="8">
    <location>
        <begin position="458"/>
        <end position="524"/>
    </location>
</feature>
<sequence length="890" mass="100426">MGASHNWPFIINLGNSIIGVALLAMPFCFQKCGILLSMLILVFCTWLTLISCQLLMKAGITSRRRSYEFLAYYTHGATGKFISEVGMIGFQLGTLIAQIVVIGDLGPSIVKKIFGIENIPGLRTALMILLCMTIGLPMALIKDIRAISRVSTVCVAFYSSFVLYVFWLAIPNLWSGAWYQKVYFWKPQGLFQSLPILSFSFGCQTQLFLIYDALPEPSFKAMSKVVNCAVNLCAVAYLMVGFCGYIAFYTYDIPGDVISIFPNTFFTDLMKVCFVVSIVITFPVIVFPCRASIYTLLYAKPSSIMRSKARDDVIDLETYIPAKQLKIITVSLVVGSLIIGILIPNVEFILGMNGAIMGTLICYIFPALFFLKVMGNKPEGRSLAQFVLLLGVTILLVSTYATLRSQEEGKTHAEELLPIAPKPLNPGIESVLTQKPFNAAENKESVVKISDIRDKKDVNEVIDDRRKEPPNPDPPDTGAKLLENLKPGDRSDTKRESIDDLAKHADSDKIDASNKAKEFELQEKGKKQDEILAELEKQRIEQKNLIEQQKQLLKEFKDHHEQDMKQGAQQQNNVPNQQNPILQQQQEVNTQTQISKQQQNDPQQNGQEILQKQLSQQTNETIILDKSNQQPQIQPKAEEQIANKVNILNSSIVTQRPQDSLNNNNIQQNQHQFIQQQEEIQNKKQPDFVEDQNKQKPNHEQDQSIKQPPELLPHQQQDGVGARKLNEDHLVSQTETQQHQETDHNAGLQNLQPNPQFVDNLNRNKRNVDDQSLIVDHNKVIQNKDNESSSFDKDDQAQMVYSNKSEDNPNENKLVAKDEKQSNGNIQDDGAHDTQEPKTNEEMRRKLKSVELLYTTVSHNKKSVFDSLVPNENVSRTLSDVNEGKEKPSI</sequence>
<evidence type="ECO:0000256" key="6">
    <source>
        <dbReference type="ARBA" id="ARBA00023136"/>
    </source>
</evidence>
<comment type="subcellular location">
    <subcellularLocation>
        <location evidence="1">Membrane</location>
        <topology evidence="1">Multi-pass membrane protein</topology>
    </subcellularLocation>
</comment>
<reference evidence="11" key="1">
    <citation type="submission" date="2014-12" db="EMBL/GenBank/DDBJ databases">
        <title>Insight into the proteome of Arion vulgaris.</title>
        <authorList>
            <person name="Aradska J."/>
            <person name="Bulat T."/>
            <person name="Smidak R."/>
            <person name="Sarate P."/>
            <person name="Gangsoo J."/>
            <person name="Sialana F."/>
            <person name="Bilban M."/>
            <person name="Lubec G."/>
        </authorList>
    </citation>
    <scope>NUCLEOTIDE SEQUENCE</scope>
    <source>
        <tissue evidence="11">Skin</tissue>
    </source>
</reference>
<feature type="compositionally biased region" description="Basic and acidic residues" evidence="8">
    <location>
        <begin position="486"/>
        <end position="524"/>
    </location>
</feature>
<feature type="transmembrane region" description="Helical" evidence="9">
    <location>
        <begin position="226"/>
        <end position="249"/>
    </location>
</feature>
<feature type="compositionally biased region" description="Basic and acidic residues" evidence="8">
    <location>
        <begin position="458"/>
        <end position="470"/>
    </location>
</feature>
<evidence type="ECO:0000259" key="10">
    <source>
        <dbReference type="Pfam" id="PF01490"/>
    </source>
</evidence>
<name>A0A0B7AQZ8_9EUPU</name>
<feature type="region of interest" description="Disordered" evidence="8">
    <location>
        <begin position="731"/>
        <end position="796"/>
    </location>
</feature>
<feature type="transmembrane region" description="Helical" evidence="9">
    <location>
        <begin position="325"/>
        <end position="343"/>
    </location>
</feature>
<evidence type="ECO:0000313" key="11">
    <source>
        <dbReference type="EMBL" id="CEK83308.1"/>
    </source>
</evidence>
<feature type="transmembrane region" description="Helical" evidence="9">
    <location>
        <begin position="153"/>
        <end position="174"/>
    </location>
</feature>
<feature type="transmembrane region" description="Helical" evidence="9">
    <location>
        <begin position="7"/>
        <end position="27"/>
    </location>
</feature>
<keyword evidence="5 9" id="KW-1133">Transmembrane helix</keyword>